<gene>
    <name evidence="1" type="ORF">ACFQ08_03615</name>
</gene>
<dbReference type="Proteomes" id="UP001597024">
    <property type="component" value="Unassembled WGS sequence"/>
</dbReference>
<dbReference type="EMBL" id="JBHTHX010000058">
    <property type="protein sequence ID" value="MFD0883647.1"/>
    <property type="molecule type" value="Genomic_DNA"/>
</dbReference>
<accession>A0ABW3DL48</accession>
<evidence type="ECO:0000313" key="2">
    <source>
        <dbReference type="Proteomes" id="UP001597024"/>
    </source>
</evidence>
<name>A0ABW3DL48_9ACTN</name>
<organism evidence="1 2">
    <name type="scientific">Streptosporangium algeriense</name>
    <dbReference type="NCBI Taxonomy" id="1682748"/>
    <lineage>
        <taxon>Bacteria</taxon>
        <taxon>Bacillati</taxon>
        <taxon>Actinomycetota</taxon>
        <taxon>Actinomycetes</taxon>
        <taxon>Streptosporangiales</taxon>
        <taxon>Streptosporangiaceae</taxon>
        <taxon>Streptosporangium</taxon>
    </lineage>
</organism>
<keyword evidence="2" id="KW-1185">Reference proteome</keyword>
<protein>
    <submittedName>
        <fullName evidence="1">Uncharacterized protein</fullName>
    </submittedName>
</protein>
<comment type="caution">
    <text evidence="1">The sequence shown here is derived from an EMBL/GenBank/DDBJ whole genome shotgun (WGS) entry which is preliminary data.</text>
</comment>
<evidence type="ECO:0000313" key="1">
    <source>
        <dbReference type="EMBL" id="MFD0883647.1"/>
    </source>
</evidence>
<proteinExistence type="predicted"/>
<reference evidence="2" key="1">
    <citation type="journal article" date="2019" name="Int. J. Syst. Evol. Microbiol.">
        <title>The Global Catalogue of Microorganisms (GCM) 10K type strain sequencing project: providing services to taxonomists for standard genome sequencing and annotation.</title>
        <authorList>
            <consortium name="The Broad Institute Genomics Platform"/>
            <consortium name="The Broad Institute Genome Sequencing Center for Infectious Disease"/>
            <person name="Wu L."/>
            <person name="Ma J."/>
        </authorList>
    </citation>
    <scope>NUCLEOTIDE SEQUENCE [LARGE SCALE GENOMIC DNA]</scope>
    <source>
        <strain evidence="2">CCUG 62974</strain>
    </source>
</reference>
<sequence length="40" mass="4773">MTACNEYRDYVLANPPYSFVWPCEYNTDLPRPGFYFLVGY</sequence>